<dbReference type="Gene3D" id="3.40.190.150">
    <property type="entry name" value="Bordetella uptake gene, domain 1"/>
    <property type="match status" value="1"/>
</dbReference>
<dbReference type="RefSeq" id="WP_211870349.1">
    <property type="nucleotide sequence ID" value="NZ_JAAEDI010000020.1"/>
</dbReference>
<comment type="caution">
    <text evidence="3">The sequence shown here is derived from an EMBL/GenBank/DDBJ whole genome shotgun (WGS) entry which is preliminary data.</text>
</comment>
<accession>A0ABS5EL48</accession>
<feature type="signal peptide" evidence="2">
    <location>
        <begin position="1"/>
        <end position="22"/>
    </location>
</feature>
<dbReference type="EMBL" id="JAAEDI010000020">
    <property type="protein sequence ID" value="MBR0651680.1"/>
    <property type="molecule type" value="Genomic_DNA"/>
</dbReference>
<protein>
    <submittedName>
        <fullName evidence="3">Tripartite tricarboxylate transporter substrate binding protein</fullName>
    </submittedName>
</protein>
<proteinExistence type="inferred from homology"/>
<dbReference type="PANTHER" id="PTHR42928">
    <property type="entry name" value="TRICARBOXYLATE-BINDING PROTEIN"/>
    <property type="match status" value="1"/>
</dbReference>
<gene>
    <name evidence="3" type="ORF">GXW78_18570</name>
</gene>
<dbReference type="InterPro" id="IPR005064">
    <property type="entry name" value="BUG"/>
</dbReference>
<comment type="similarity">
    <text evidence="1">Belongs to the UPF0065 (bug) family.</text>
</comment>
<dbReference type="Gene3D" id="3.40.190.10">
    <property type="entry name" value="Periplasmic binding protein-like II"/>
    <property type="match status" value="1"/>
</dbReference>
<evidence type="ECO:0000313" key="4">
    <source>
        <dbReference type="Proteomes" id="UP000698752"/>
    </source>
</evidence>
<evidence type="ECO:0000313" key="3">
    <source>
        <dbReference type="EMBL" id="MBR0651680.1"/>
    </source>
</evidence>
<dbReference type="SUPFAM" id="SSF53850">
    <property type="entry name" value="Periplasmic binding protein-like II"/>
    <property type="match status" value="1"/>
</dbReference>
<name>A0ABS5EL48_9PROT</name>
<organism evidence="3 4">
    <name type="scientific">Neoroseomonas terrae</name>
    <dbReference type="NCBI Taxonomy" id="424799"/>
    <lineage>
        <taxon>Bacteria</taxon>
        <taxon>Pseudomonadati</taxon>
        <taxon>Pseudomonadota</taxon>
        <taxon>Alphaproteobacteria</taxon>
        <taxon>Acetobacterales</taxon>
        <taxon>Acetobacteraceae</taxon>
        <taxon>Neoroseomonas</taxon>
    </lineage>
</organism>
<dbReference type="Pfam" id="PF03401">
    <property type="entry name" value="TctC"/>
    <property type="match status" value="1"/>
</dbReference>
<dbReference type="CDD" id="cd13578">
    <property type="entry name" value="PBP2_Bug27"/>
    <property type="match status" value="1"/>
</dbReference>
<dbReference type="Proteomes" id="UP000698752">
    <property type="component" value="Unassembled WGS sequence"/>
</dbReference>
<dbReference type="PANTHER" id="PTHR42928:SF5">
    <property type="entry name" value="BLR1237 PROTEIN"/>
    <property type="match status" value="1"/>
</dbReference>
<dbReference type="PIRSF" id="PIRSF017082">
    <property type="entry name" value="YflP"/>
    <property type="match status" value="1"/>
</dbReference>
<dbReference type="InterPro" id="IPR042100">
    <property type="entry name" value="Bug_dom1"/>
</dbReference>
<keyword evidence="2" id="KW-0732">Signal</keyword>
<feature type="chain" id="PRO_5047094271" evidence="2">
    <location>
        <begin position="23"/>
        <end position="324"/>
    </location>
</feature>
<reference evidence="4" key="1">
    <citation type="journal article" date="2021" name="Syst. Appl. Microbiol.">
        <title>Roseomonas hellenica sp. nov., isolated from roots of wild-growing Alkanna tinctoria.</title>
        <authorList>
            <person name="Rat A."/>
            <person name="Naranjo H.D."/>
            <person name="Lebbe L."/>
            <person name="Cnockaert M."/>
            <person name="Krigas N."/>
            <person name="Grigoriadou K."/>
            <person name="Maloupa E."/>
            <person name="Willems A."/>
        </authorList>
    </citation>
    <scope>NUCLEOTIDE SEQUENCE [LARGE SCALE GENOMIC DNA]</scope>
    <source>
        <strain evidence="4">LMG 31159</strain>
    </source>
</reference>
<keyword evidence="4" id="KW-1185">Reference proteome</keyword>
<evidence type="ECO:0000256" key="1">
    <source>
        <dbReference type="ARBA" id="ARBA00006987"/>
    </source>
</evidence>
<sequence>MNRRNLLGLGAAAALAPVAARAQGPAWPTQPVRLVVPFAAGGPTDIPARLFADEISKILPQRMIVENRTGAGVVVGTDAVAKAPKDGSALLYTTVAHSVLRPLFPRLPFDPVADFAPVSLIGVIPMVITVNKDFPARTLQELIEKLRAEPGKHDYASSGNGGALHLASELLLRRANVRANHVPYRGTAAAMPDVLNGTIPIIVDVATTTLPFVQRGETRALAVMDSQRLPQLPDVPTTAEAGFPGLEAYTWHMVLGPAGTPDPIINAAADAFGRVAKEQSVRTRLSDLAMRVVDDQSPAYAKSWLDSERTKWEAIIQEAGIRVD</sequence>
<evidence type="ECO:0000256" key="2">
    <source>
        <dbReference type="SAM" id="SignalP"/>
    </source>
</evidence>